<dbReference type="InterPro" id="IPR011060">
    <property type="entry name" value="RibuloseP-bd_barrel"/>
</dbReference>
<evidence type="ECO:0000313" key="14">
    <source>
        <dbReference type="EMBL" id="XBH16334.1"/>
    </source>
</evidence>
<evidence type="ECO:0000256" key="11">
    <source>
        <dbReference type="PIRSR" id="PIRSR614732-2"/>
    </source>
</evidence>
<dbReference type="InterPro" id="IPR013785">
    <property type="entry name" value="Aldolase_TIM"/>
</dbReference>
<feature type="active site" description="For OMPdecase activity" evidence="10">
    <location>
        <position position="129"/>
    </location>
</feature>
<keyword evidence="6 9" id="KW-0456">Lyase</keyword>
<dbReference type="SUPFAM" id="SSF51366">
    <property type="entry name" value="Ribulose-phoshate binding barrel"/>
    <property type="match status" value="1"/>
</dbReference>
<feature type="binding site" evidence="9 11">
    <location>
        <position position="279"/>
    </location>
    <ligand>
        <name>substrate</name>
    </ligand>
</feature>
<dbReference type="RefSeq" id="WP_348261563.1">
    <property type="nucleotide sequence ID" value="NZ_CP121196.1"/>
</dbReference>
<proteinExistence type="inferred from homology"/>
<keyword evidence="5 9" id="KW-0665">Pyrimidine biosynthesis</keyword>
<reference evidence="14" key="1">
    <citation type="submission" date="2023-03" db="EMBL/GenBank/DDBJ databases">
        <title>Edaphobacter sp.</title>
        <authorList>
            <person name="Huber K.J."/>
            <person name="Papendorf J."/>
            <person name="Pilke C."/>
            <person name="Bunk B."/>
            <person name="Sproeer C."/>
            <person name="Pester M."/>
        </authorList>
    </citation>
    <scope>NUCLEOTIDE SEQUENCE</scope>
    <source>
        <strain evidence="14">DSM 110680</strain>
    </source>
</reference>
<evidence type="ECO:0000256" key="9">
    <source>
        <dbReference type="HAMAP-Rule" id="MF_01200"/>
    </source>
</evidence>
<dbReference type="InterPro" id="IPR014732">
    <property type="entry name" value="OMPdecase"/>
</dbReference>
<dbReference type="InterPro" id="IPR047596">
    <property type="entry name" value="OMPdecase_bac"/>
</dbReference>
<dbReference type="GO" id="GO:0044205">
    <property type="term" value="P:'de novo' UMP biosynthetic process"/>
    <property type="evidence" value="ECO:0007669"/>
    <property type="project" value="UniProtKB-UniRule"/>
</dbReference>
<dbReference type="GO" id="GO:0004590">
    <property type="term" value="F:orotidine-5'-phosphate decarboxylase activity"/>
    <property type="evidence" value="ECO:0007669"/>
    <property type="project" value="UniProtKB-UniRule"/>
</dbReference>
<dbReference type="SMART" id="SM00934">
    <property type="entry name" value="OMPdecase"/>
    <property type="match status" value="1"/>
</dbReference>
<feature type="binding site" evidence="9 11">
    <location>
        <position position="102"/>
    </location>
    <ligand>
        <name>substrate</name>
    </ligand>
</feature>
<feature type="binding site" evidence="9 11">
    <location>
        <position position="249"/>
    </location>
    <ligand>
        <name>substrate</name>
    </ligand>
</feature>
<feature type="binding site" evidence="9 11">
    <location>
        <position position="258"/>
    </location>
    <ligand>
        <name>substrate</name>
    </ligand>
</feature>
<feature type="domain" description="Orotidine 5'-phosphate decarboxylase" evidence="13">
    <location>
        <begin position="74"/>
        <end position="294"/>
    </location>
</feature>
<dbReference type="HAMAP" id="MF_01200_B">
    <property type="entry name" value="OMPdecase_type1_B"/>
    <property type="match status" value="1"/>
</dbReference>
<protein>
    <recommendedName>
        <fullName evidence="9">Orotidine 5'-phosphate decarboxylase</fullName>
        <ecNumber evidence="9">4.1.1.23</ecNumber>
    </recommendedName>
    <alternativeName>
        <fullName evidence="9">OMP decarboxylase</fullName>
        <shortName evidence="9">OMPDCase</shortName>
        <shortName evidence="9">OMPdecase</shortName>
    </alternativeName>
</protein>
<evidence type="ECO:0000256" key="2">
    <source>
        <dbReference type="ARBA" id="ARBA00004861"/>
    </source>
</evidence>
<evidence type="ECO:0000256" key="6">
    <source>
        <dbReference type="ARBA" id="ARBA00023239"/>
    </source>
</evidence>
<feature type="binding site" evidence="9 11">
    <location>
        <position position="80"/>
    </location>
    <ligand>
        <name>substrate</name>
    </ligand>
</feature>
<keyword evidence="4 9" id="KW-0210">Decarboxylase</keyword>
<evidence type="ECO:0000256" key="7">
    <source>
        <dbReference type="ARBA" id="ARBA00049157"/>
    </source>
</evidence>
<dbReference type="EC" id="4.1.1.23" evidence="9"/>
<dbReference type="CDD" id="cd04725">
    <property type="entry name" value="OMP_decarboxylase_like"/>
    <property type="match status" value="1"/>
</dbReference>
<evidence type="ECO:0000256" key="4">
    <source>
        <dbReference type="ARBA" id="ARBA00022793"/>
    </source>
</evidence>
<comment type="catalytic activity">
    <reaction evidence="7 9 12">
        <text>orotidine 5'-phosphate + H(+) = UMP + CO2</text>
        <dbReference type="Rhea" id="RHEA:11596"/>
        <dbReference type="ChEBI" id="CHEBI:15378"/>
        <dbReference type="ChEBI" id="CHEBI:16526"/>
        <dbReference type="ChEBI" id="CHEBI:57538"/>
        <dbReference type="ChEBI" id="CHEBI:57865"/>
        <dbReference type="EC" id="4.1.1.23"/>
    </reaction>
</comment>
<evidence type="ECO:0000256" key="12">
    <source>
        <dbReference type="RuleBase" id="RU000512"/>
    </source>
</evidence>
<feature type="binding site" evidence="9 11">
    <location>
        <position position="188"/>
    </location>
    <ligand>
        <name>substrate</name>
    </ligand>
</feature>
<feature type="active site" description="Proton donor" evidence="9">
    <location>
        <position position="131"/>
    </location>
</feature>
<sequence>MGKLWGKDTPPVRLETAVSFFAGRPFQICRIALFQKMSDTQQRYHGFMSSQETVESMESAKIPKADPLELARQRLIVALDVPDSKSAMRLVAELEGTCKWFKVGLELFVAAGPAVLEPIVARGHNVFLDLKLHDIPNTVAGAVRSAAGLGVRMLTVHAGGGPAMLAAAKDALAGVANAPELLAVTVLTSMDAEQLNAVGVDGIPSFQVETLTKMGLGAGIRGFVCSPQEVEAVRALTGPAGVLVIPGIRPAGSAIGDQKRVAGPADALHLGASYLVVGRPITQAADRAKAAAAILEEMAGAL</sequence>
<feature type="binding site" evidence="9">
    <location>
        <begin position="129"/>
        <end position="138"/>
    </location>
    <ligand>
        <name>substrate</name>
    </ligand>
</feature>
<comment type="subunit">
    <text evidence="3 9">Homodimer.</text>
</comment>
<organism evidence="14">
    <name type="scientific">Telmatobacter sp. DSM 110680</name>
    <dbReference type="NCBI Taxonomy" id="3036704"/>
    <lineage>
        <taxon>Bacteria</taxon>
        <taxon>Pseudomonadati</taxon>
        <taxon>Acidobacteriota</taxon>
        <taxon>Terriglobia</taxon>
        <taxon>Terriglobales</taxon>
        <taxon>Acidobacteriaceae</taxon>
        <taxon>Telmatobacter</taxon>
    </lineage>
</organism>
<accession>A0AAU7DF82</accession>
<dbReference type="PANTHER" id="PTHR32119:SF2">
    <property type="entry name" value="OROTIDINE 5'-PHOSPHATE DECARBOXYLASE"/>
    <property type="match status" value="1"/>
</dbReference>
<dbReference type="GO" id="GO:0005829">
    <property type="term" value="C:cytosol"/>
    <property type="evidence" value="ECO:0007669"/>
    <property type="project" value="TreeGrafter"/>
</dbReference>
<dbReference type="Pfam" id="PF00215">
    <property type="entry name" value="OMPdecase"/>
    <property type="match status" value="1"/>
</dbReference>
<dbReference type="FunFam" id="3.20.20.70:FF:000015">
    <property type="entry name" value="Orotidine 5'-phosphate decarboxylase"/>
    <property type="match status" value="1"/>
</dbReference>
<comment type="function">
    <text evidence="1 9">Catalyzes the decarboxylation of orotidine 5'-monophosphate (OMP) to uridine 5'-monophosphate (UMP).</text>
</comment>
<evidence type="ECO:0000259" key="13">
    <source>
        <dbReference type="SMART" id="SM00934"/>
    </source>
</evidence>
<dbReference type="InterPro" id="IPR018089">
    <property type="entry name" value="OMPdecase_AS"/>
</dbReference>
<dbReference type="PANTHER" id="PTHR32119">
    <property type="entry name" value="OROTIDINE 5'-PHOSPHATE DECARBOXYLASE"/>
    <property type="match status" value="1"/>
</dbReference>
<gene>
    <name evidence="9 14" type="primary">pyrF</name>
    <name evidence="14" type="ORF">P8935_17385</name>
</gene>
<comment type="pathway">
    <text evidence="2 9 12">Pyrimidine metabolism; UMP biosynthesis via de novo pathway; UMP from orotate: step 2/2.</text>
</comment>
<dbReference type="NCBIfam" id="NF001273">
    <property type="entry name" value="PRK00230.1"/>
    <property type="match status" value="1"/>
</dbReference>
<dbReference type="AlphaFoldDB" id="A0AAU7DF82"/>
<evidence type="ECO:0000256" key="8">
    <source>
        <dbReference type="ARBA" id="ARBA00061012"/>
    </source>
</evidence>
<dbReference type="NCBIfam" id="TIGR01740">
    <property type="entry name" value="pyrF"/>
    <property type="match status" value="1"/>
</dbReference>
<evidence type="ECO:0000256" key="5">
    <source>
        <dbReference type="ARBA" id="ARBA00022975"/>
    </source>
</evidence>
<name>A0AAU7DF82_9BACT</name>
<evidence type="ECO:0000256" key="1">
    <source>
        <dbReference type="ARBA" id="ARBA00002356"/>
    </source>
</evidence>
<dbReference type="PROSITE" id="PS00156">
    <property type="entry name" value="OMPDECASE"/>
    <property type="match status" value="1"/>
</dbReference>
<dbReference type="InterPro" id="IPR001754">
    <property type="entry name" value="OMPdeCOase_dom"/>
</dbReference>
<feature type="binding site" evidence="9 11">
    <location>
        <position position="278"/>
    </location>
    <ligand>
        <name>substrate</name>
    </ligand>
</feature>
<feature type="active site" description="For OMPdecase activity" evidence="10">
    <location>
        <position position="134"/>
    </location>
</feature>
<evidence type="ECO:0000256" key="10">
    <source>
        <dbReference type="PIRSR" id="PIRSR614732-1"/>
    </source>
</evidence>
<dbReference type="GO" id="GO:0006207">
    <property type="term" value="P:'de novo' pyrimidine nucleobase biosynthetic process"/>
    <property type="evidence" value="ECO:0007669"/>
    <property type="project" value="InterPro"/>
</dbReference>
<dbReference type="Gene3D" id="3.20.20.70">
    <property type="entry name" value="Aldolase class I"/>
    <property type="match status" value="1"/>
</dbReference>
<dbReference type="EMBL" id="CP121196">
    <property type="protein sequence ID" value="XBH16334.1"/>
    <property type="molecule type" value="Genomic_DNA"/>
</dbReference>
<evidence type="ECO:0000256" key="3">
    <source>
        <dbReference type="ARBA" id="ARBA00011738"/>
    </source>
</evidence>
<comment type="similarity">
    <text evidence="8 9">Belongs to the OMP decarboxylase family. Type 1 subfamily.</text>
</comment>
<feature type="active site" description="For OMPdecase activity" evidence="10">
    <location>
        <position position="131"/>
    </location>
</feature>